<dbReference type="InterPro" id="IPR057666">
    <property type="entry name" value="DrpA_SLOG"/>
</dbReference>
<dbReference type="Gene3D" id="3.40.50.450">
    <property type="match status" value="1"/>
</dbReference>
<name>A0A171KSM1_9BURK</name>
<dbReference type="STRING" id="206506.AAV32_09735"/>
<feature type="domain" description="Smf/DprA SLOG" evidence="2">
    <location>
        <begin position="85"/>
        <end position="296"/>
    </location>
</feature>
<dbReference type="InterPro" id="IPR003488">
    <property type="entry name" value="DprA"/>
</dbReference>
<dbReference type="SUPFAM" id="SSF102405">
    <property type="entry name" value="MCP/YpsA-like"/>
    <property type="match status" value="1"/>
</dbReference>
<reference evidence="3 4" key="1">
    <citation type="submission" date="2015-04" db="EMBL/GenBank/DDBJ databases">
        <title>Genome sequence of Kerstersia gyiorum CG1.</title>
        <authorList>
            <person name="Greninger A.L."/>
            <person name="Kozyreva V."/>
            <person name="Chaturvedi V."/>
        </authorList>
    </citation>
    <scope>NUCLEOTIDE SEQUENCE [LARGE SCALE GENOMIC DNA]</scope>
    <source>
        <strain evidence="3 4">CG1</strain>
    </source>
</reference>
<dbReference type="Proteomes" id="UP000078084">
    <property type="component" value="Unassembled WGS sequence"/>
</dbReference>
<dbReference type="PANTHER" id="PTHR43022">
    <property type="entry name" value="PROTEIN SMF"/>
    <property type="match status" value="1"/>
</dbReference>
<protein>
    <submittedName>
        <fullName evidence="3">DNA-binding protein</fullName>
    </submittedName>
</protein>
<dbReference type="PATRIC" id="fig|206506.3.peg.2086"/>
<gene>
    <name evidence="3" type="ORF">AAV32_09735</name>
</gene>
<dbReference type="GO" id="GO:0009294">
    <property type="term" value="P:DNA-mediated transformation"/>
    <property type="evidence" value="ECO:0007669"/>
    <property type="project" value="InterPro"/>
</dbReference>
<proteinExistence type="inferred from homology"/>
<dbReference type="GO" id="GO:0003677">
    <property type="term" value="F:DNA binding"/>
    <property type="evidence" value="ECO:0007669"/>
    <property type="project" value="UniProtKB-KW"/>
</dbReference>
<dbReference type="AlphaFoldDB" id="A0A171KSM1"/>
<organism evidence="3 4">
    <name type="scientific">Kerstersia gyiorum</name>
    <dbReference type="NCBI Taxonomy" id="206506"/>
    <lineage>
        <taxon>Bacteria</taxon>
        <taxon>Pseudomonadati</taxon>
        <taxon>Pseudomonadota</taxon>
        <taxon>Betaproteobacteria</taxon>
        <taxon>Burkholderiales</taxon>
        <taxon>Alcaligenaceae</taxon>
        <taxon>Kerstersia</taxon>
    </lineage>
</organism>
<evidence type="ECO:0000313" key="4">
    <source>
        <dbReference type="Proteomes" id="UP000078084"/>
    </source>
</evidence>
<keyword evidence="4" id="KW-1185">Reference proteome</keyword>
<comment type="similarity">
    <text evidence="1">Belongs to the DprA/Smf family.</text>
</comment>
<dbReference type="PANTHER" id="PTHR43022:SF1">
    <property type="entry name" value="PROTEIN SMF"/>
    <property type="match status" value="1"/>
</dbReference>
<dbReference type="Pfam" id="PF02481">
    <property type="entry name" value="DNA_processg_A"/>
    <property type="match status" value="1"/>
</dbReference>
<sequence>MDMSDSDFLDGLFEAPPIEPYRELAAYESLWLSEGATFKTVAELFLRNPGMVPSELVTEEAVSGTRVHIEEALAKAGIDDFGVSVHGTADYPKRLRDATYPIELFYYLGYWDLAYADKSVAIVGSRKPTEEGIRRARKLSSLLVREGFTIFSGLAEGIDTAAHQAALDHDGRTVAVIGTPITEAYPKSNRGLQEIIARDHLLISQVPMLRYARQSFKWNRLFFPERNVTMSALSDATVIVEAGETSGTLTQARAALKQGRKLFILDSCFRNPALTWPAKYEKMGAVRVREFEQILDGLAHAS</sequence>
<accession>A0A171KSM1</accession>
<evidence type="ECO:0000256" key="1">
    <source>
        <dbReference type="ARBA" id="ARBA00006525"/>
    </source>
</evidence>
<dbReference type="EMBL" id="LBNE01000005">
    <property type="protein sequence ID" value="KKO71888.1"/>
    <property type="molecule type" value="Genomic_DNA"/>
</dbReference>
<evidence type="ECO:0000259" key="2">
    <source>
        <dbReference type="Pfam" id="PF02481"/>
    </source>
</evidence>
<comment type="caution">
    <text evidence="3">The sequence shown here is derived from an EMBL/GenBank/DDBJ whole genome shotgun (WGS) entry which is preliminary data.</text>
</comment>
<keyword evidence="3" id="KW-0238">DNA-binding</keyword>
<evidence type="ECO:0000313" key="3">
    <source>
        <dbReference type="EMBL" id="KKO71888.1"/>
    </source>
</evidence>